<sequence>MPELSIVSLLDSNNYFHVHHFSNSVSTFSTTISHAGEEPARPGPPRIRVDITESSGRGVFATRRIGVADLIHTAKPAVSHPSLSKISCVCYLCLKRLKPNNNPLTQNEPFCSEECRQEAKEFYELEKKADWSAYNKYCMCRSLNSFSPSIWPSNSAVELSRRRTQQPSNSGVARPCVAVFAGGSVFSPHLPHRVLFSPSQSQVFRSLTLSCANLFEELIIHLLTGFLLKRRRLW</sequence>
<dbReference type="RefSeq" id="XP_056697263.1">
    <property type="nucleotide sequence ID" value="XM_056841285.1"/>
</dbReference>
<accession>A0ABM3RNS9</accession>
<name>A0ABM3RNS9_SPIOL</name>
<dbReference type="GeneID" id="130471261"/>
<dbReference type="Proteomes" id="UP000813463">
    <property type="component" value="Chromosome 4"/>
</dbReference>
<reference evidence="2" key="2">
    <citation type="submission" date="2025-08" db="UniProtKB">
        <authorList>
            <consortium name="RefSeq"/>
        </authorList>
    </citation>
    <scope>IDENTIFICATION</scope>
    <source>
        <tissue evidence="2">Leaf</tissue>
    </source>
</reference>
<reference evidence="1" key="1">
    <citation type="journal article" date="2021" name="Nat. Commun.">
        <title>Genomic analyses provide insights into spinach domestication and the genetic basis of agronomic traits.</title>
        <authorList>
            <person name="Cai X."/>
            <person name="Sun X."/>
            <person name="Xu C."/>
            <person name="Sun H."/>
            <person name="Wang X."/>
            <person name="Ge C."/>
            <person name="Zhang Z."/>
            <person name="Wang Q."/>
            <person name="Fei Z."/>
            <person name="Jiao C."/>
            <person name="Wang Q."/>
        </authorList>
    </citation>
    <scope>NUCLEOTIDE SEQUENCE [LARGE SCALE GENOMIC DNA]</scope>
    <source>
        <strain evidence="1">cv. Varoflay</strain>
    </source>
</reference>
<evidence type="ECO:0000313" key="2">
    <source>
        <dbReference type="RefSeq" id="XP_056697263.1"/>
    </source>
</evidence>
<proteinExistence type="predicted"/>
<evidence type="ECO:0008006" key="3">
    <source>
        <dbReference type="Google" id="ProtNLM"/>
    </source>
</evidence>
<evidence type="ECO:0000313" key="1">
    <source>
        <dbReference type="Proteomes" id="UP000813463"/>
    </source>
</evidence>
<gene>
    <name evidence="2" type="primary">LOC130471261</name>
</gene>
<organism evidence="1 2">
    <name type="scientific">Spinacia oleracea</name>
    <name type="common">Spinach</name>
    <dbReference type="NCBI Taxonomy" id="3562"/>
    <lineage>
        <taxon>Eukaryota</taxon>
        <taxon>Viridiplantae</taxon>
        <taxon>Streptophyta</taxon>
        <taxon>Embryophyta</taxon>
        <taxon>Tracheophyta</taxon>
        <taxon>Spermatophyta</taxon>
        <taxon>Magnoliopsida</taxon>
        <taxon>eudicotyledons</taxon>
        <taxon>Gunneridae</taxon>
        <taxon>Pentapetalae</taxon>
        <taxon>Caryophyllales</taxon>
        <taxon>Chenopodiaceae</taxon>
        <taxon>Chenopodioideae</taxon>
        <taxon>Anserineae</taxon>
        <taxon>Spinacia</taxon>
    </lineage>
</organism>
<protein>
    <recommendedName>
        <fullName evidence="3">FLZ-type domain-containing protein</fullName>
    </recommendedName>
</protein>
<keyword evidence="1" id="KW-1185">Reference proteome</keyword>